<protein>
    <submittedName>
        <fullName evidence="2">Uncharacterized protein</fullName>
    </submittedName>
</protein>
<keyword evidence="1" id="KW-1133">Transmembrane helix</keyword>
<sequence>MFEDVEEIKPDDGVEQPLKFYYNRENRIARAPQLVKDYYNGKLQPVRGFRIFFTKQNRYIFFALIFFIGATWIYTGLNRTRAGTTLAGVNFELMAFSYEEEVYVSLQMKRSSRSRETAPVNVQAEFFAIDPNGQVGDKRQGQLVYNEGEQYIRTKFTDYDIIRVDVILNAGGYEKELSAEVKR</sequence>
<keyword evidence="1" id="KW-0812">Transmembrane</keyword>
<evidence type="ECO:0000313" key="2">
    <source>
        <dbReference type="EMBL" id="SEQ72912.1"/>
    </source>
</evidence>
<evidence type="ECO:0000313" key="3">
    <source>
        <dbReference type="Proteomes" id="UP000182360"/>
    </source>
</evidence>
<accession>A0A1H9IEJ3</accession>
<name>A0A1H9IEJ3_9SPIR</name>
<keyword evidence="3" id="KW-1185">Reference proteome</keyword>
<dbReference type="RefSeq" id="WP_074644890.1">
    <property type="nucleotide sequence ID" value="NZ_AP025286.1"/>
</dbReference>
<organism evidence="2 3">
    <name type="scientific">Treponema bryantii</name>
    <dbReference type="NCBI Taxonomy" id="163"/>
    <lineage>
        <taxon>Bacteria</taxon>
        <taxon>Pseudomonadati</taxon>
        <taxon>Spirochaetota</taxon>
        <taxon>Spirochaetia</taxon>
        <taxon>Spirochaetales</taxon>
        <taxon>Treponemataceae</taxon>
        <taxon>Treponema</taxon>
    </lineage>
</organism>
<dbReference type="EMBL" id="FOFU01000009">
    <property type="protein sequence ID" value="SEQ72912.1"/>
    <property type="molecule type" value="Genomic_DNA"/>
</dbReference>
<keyword evidence="1" id="KW-0472">Membrane</keyword>
<feature type="transmembrane region" description="Helical" evidence="1">
    <location>
        <begin position="59"/>
        <end position="77"/>
    </location>
</feature>
<dbReference type="Proteomes" id="UP000182360">
    <property type="component" value="Unassembled WGS sequence"/>
</dbReference>
<dbReference type="OrthoDB" id="362779at2"/>
<evidence type="ECO:0000256" key="1">
    <source>
        <dbReference type="SAM" id="Phobius"/>
    </source>
</evidence>
<dbReference type="AlphaFoldDB" id="A0A1H9IEJ3"/>
<proteinExistence type="predicted"/>
<gene>
    <name evidence="2" type="ORF">SAMN04487977_109100</name>
</gene>
<dbReference type="STRING" id="163.SAMN04487775_10216"/>
<reference evidence="2 3" key="1">
    <citation type="submission" date="2016-10" db="EMBL/GenBank/DDBJ databases">
        <authorList>
            <person name="de Groot N.N."/>
        </authorList>
    </citation>
    <scope>NUCLEOTIDE SEQUENCE [LARGE SCALE GENOMIC DNA]</scope>
    <source>
        <strain evidence="2 3">B25</strain>
    </source>
</reference>